<protein>
    <recommendedName>
        <fullName evidence="3">DUF4221 domain-containing protein</fullName>
    </recommendedName>
</protein>
<proteinExistence type="predicted"/>
<dbReference type="Pfam" id="PF13970">
    <property type="entry name" value="DUF4221"/>
    <property type="match status" value="1"/>
</dbReference>
<evidence type="ECO:0000313" key="1">
    <source>
        <dbReference type="EMBL" id="SNS07871.1"/>
    </source>
</evidence>
<reference evidence="2" key="1">
    <citation type="submission" date="2017-06" db="EMBL/GenBank/DDBJ databases">
        <authorList>
            <person name="Varghese N."/>
            <person name="Submissions S."/>
        </authorList>
    </citation>
    <scope>NUCLEOTIDE SEQUENCE [LARGE SCALE GENOMIC DNA]</scope>
    <source>
        <strain evidence="2">5C</strain>
    </source>
</reference>
<name>A0A239BKG0_9BACT</name>
<dbReference type="InterPro" id="IPR025316">
    <property type="entry name" value="DUF4221"/>
</dbReference>
<accession>A0A239BKG0</accession>
<dbReference type="EMBL" id="FZOK01000003">
    <property type="protein sequence ID" value="SNS07871.1"/>
    <property type="molecule type" value="Genomic_DNA"/>
</dbReference>
<dbReference type="Proteomes" id="UP000198480">
    <property type="component" value="Unassembled WGS sequence"/>
</dbReference>
<dbReference type="AlphaFoldDB" id="A0A239BKG0"/>
<organism evidence="1 2">
    <name type="scientific">Belliella buryatensis</name>
    <dbReference type="NCBI Taxonomy" id="1500549"/>
    <lineage>
        <taxon>Bacteria</taxon>
        <taxon>Pseudomonadati</taxon>
        <taxon>Bacteroidota</taxon>
        <taxon>Cytophagia</taxon>
        <taxon>Cytophagales</taxon>
        <taxon>Cyclobacteriaceae</taxon>
        <taxon>Belliella</taxon>
    </lineage>
</organism>
<evidence type="ECO:0008006" key="3">
    <source>
        <dbReference type="Google" id="ProtNLM"/>
    </source>
</evidence>
<gene>
    <name evidence="1" type="ORF">SAMN06295967_10330</name>
</gene>
<evidence type="ECO:0000313" key="2">
    <source>
        <dbReference type="Proteomes" id="UP000198480"/>
    </source>
</evidence>
<dbReference type="OrthoDB" id="828261at2"/>
<sequence length="407" mass="47202">MPQNYIFMKMNFYTTMVKTTLISFSVLFIFLFSCDTKNKDLNNSSAGYELIEAGELYISLDSLTPSKPPFVQLIKGTNQEDSLLTFYNVLNNSIYWYDLDRAEYLPKTPLVTEGENAIQRAVGYHIINQDSIFVYDMNRQKLVLINQQGRKISENSLIGDEPSSDGNWTYKYPFLFPKTVTGMIRHKDELIFAGSYIWAIPDRILDTFKFTVAYNIKTGNQKHYHTYPKSNFGSEFDWNDPFYTTVYYDWNPKEEKMVYSFPISSSIFTASLQEGSILQEVANTNDLQSAKPHSTKNPAIEEMLRHLIVSDIYQGFKYDPYNNVYYRVSLKGIADSGEHTDLSAKPIVIIIYDAKFNILTEKQIGLSENWNHMNMLVTREGLLIEYLDPNPETEDFLIFKKFQMTQN</sequence>
<keyword evidence="2" id="KW-1185">Reference proteome</keyword>